<gene>
    <name evidence="3" type="ORF">E8K88_02875</name>
</gene>
<dbReference type="OrthoDB" id="9787650at2"/>
<name>A0A4S5BWZ4_9BURK</name>
<feature type="transmembrane region" description="Helical" evidence="2">
    <location>
        <begin position="6"/>
        <end position="23"/>
    </location>
</feature>
<dbReference type="AlphaFoldDB" id="A0A4S5BWZ4"/>
<evidence type="ECO:0000313" key="3">
    <source>
        <dbReference type="EMBL" id="THJ35555.1"/>
    </source>
</evidence>
<dbReference type="RefSeq" id="WP_136405154.1">
    <property type="nucleotide sequence ID" value="NZ_SSWX01000003.1"/>
</dbReference>
<keyword evidence="2" id="KW-0472">Membrane</keyword>
<dbReference type="Pfam" id="PF04375">
    <property type="entry name" value="HemX"/>
    <property type="match status" value="1"/>
</dbReference>
<dbReference type="InterPro" id="IPR007470">
    <property type="entry name" value="HemX"/>
</dbReference>
<reference evidence="3 4" key="1">
    <citation type="submission" date="2019-04" db="EMBL/GenBank/DDBJ databases">
        <title>Lampropedia sp YIM MLB12 draf genome.</title>
        <authorList>
            <person name="Wang Y.-X."/>
        </authorList>
    </citation>
    <scope>NUCLEOTIDE SEQUENCE [LARGE SCALE GENOMIC DNA]</scope>
    <source>
        <strain evidence="3 4">YIM MLB12</strain>
    </source>
</reference>
<evidence type="ECO:0000256" key="1">
    <source>
        <dbReference type="SAM" id="MobiDB-lite"/>
    </source>
</evidence>
<organism evidence="3 4">
    <name type="scientific">Lampropedia aestuarii</name>
    <dbReference type="NCBI Taxonomy" id="2562762"/>
    <lineage>
        <taxon>Bacteria</taxon>
        <taxon>Pseudomonadati</taxon>
        <taxon>Pseudomonadota</taxon>
        <taxon>Betaproteobacteria</taxon>
        <taxon>Burkholderiales</taxon>
        <taxon>Comamonadaceae</taxon>
        <taxon>Lampropedia</taxon>
    </lineage>
</organism>
<keyword evidence="4" id="KW-1185">Reference proteome</keyword>
<feature type="region of interest" description="Disordered" evidence="1">
    <location>
        <begin position="364"/>
        <end position="398"/>
    </location>
</feature>
<dbReference type="Proteomes" id="UP000306236">
    <property type="component" value="Unassembled WGS sequence"/>
</dbReference>
<dbReference type="EMBL" id="SSWX01000003">
    <property type="protein sequence ID" value="THJ35555.1"/>
    <property type="molecule type" value="Genomic_DNA"/>
</dbReference>
<evidence type="ECO:0000256" key="2">
    <source>
        <dbReference type="SAM" id="Phobius"/>
    </source>
</evidence>
<dbReference type="PANTHER" id="PTHR38043">
    <property type="entry name" value="PROTEIN HEMX"/>
    <property type="match status" value="1"/>
</dbReference>
<sequence>MLFPIWGAWLLVAIAVLGFLLAYSQWQRLNNIQTQLITQTAAIQAQAIEAKTQSAQAHDLARDAVTRSSLSEARVNEYTLQRSHIEQMAFELSRTRDETMLIDMEASLRLAQQQAQLTGLAGPLIAALRNASQRIDRTEQPRLNPIVNAIEKDLSRLTSNAVTDTAGLLGRIDTLLLQLDQIPLANAVGLDSATGLPFSAVQQPQSAPVDDTNIATAAQQEPGLVPTPASADAPSSTFDLEQEASEDASISKGWFSALFDNMAGLVRVQRIDYPEAALLSAEQAFFLRENMRLQLMNARMGLLARQSASARTDLAAAQGLLRKYFDVSSPRTQHALRTLNQLQNHILVVEAPAITETLNAIAASRAPRTPSNRPLPEASAALDGNEPLTTDTPHQEQP</sequence>
<accession>A0A4S5BWZ4</accession>
<keyword evidence="2" id="KW-1133">Transmembrane helix</keyword>
<protein>
    <recommendedName>
        <fullName evidence="5">Heme biosynthesis operon protein HemX</fullName>
    </recommendedName>
</protein>
<dbReference type="PANTHER" id="PTHR38043:SF1">
    <property type="entry name" value="PROTEIN HEMX"/>
    <property type="match status" value="1"/>
</dbReference>
<proteinExistence type="predicted"/>
<keyword evidence="2" id="KW-0812">Transmembrane</keyword>
<evidence type="ECO:0008006" key="5">
    <source>
        <dbReference type="Google" id="ProtNLM"/>
    </source>
</evidence>
<comment type="caution">
    <text evidence="3">The sequence shown here is derived from an EMBL/GenBank/DDBJ whole genome shotgun (WGS) entry which is preliminary data.</text>
</comment>
<evidence type="ECO:0000313" key="4">
    <source>
        <dbReference type="Proteomes" id="UP000306236"/>
    </source>
</evidence>